<comment type="caution">
    <text evidence="1">The sequence shown here is derived from an EMBL/GenBank/DDBJ whole genome shotgun (WGS) entry which is preliminary data.</text>
</comment>
<dbReference type="EMBL" id="BSXV01003428">
    <property type="protein sequence ID" value="GME98334.1"/>
    <property type="molecule type" value="Genomic_DNA"/>
</dbReference>
<keyword evidence="2" id="KW-1185">Reference proteome</keyword>
<sequence length="660" mass="74271">MYVEEIDYRSLSELIDNKEIKQTILVYPDPDSDLILTNNNNNNHEEENQDIISYGTAKNNILYHFINENNIDFNIDQLVYTKHCNNAVLGSKNCQRLKITRSKKNENKIILNDNIELFKDEKYTIGNSDIFFINDHLSIPTNLESSLTAFSKCTKTLEFLNLFQLLKFKPNDNKGYTVFLPTTSSWNELDLTLEYLINNEQVLFEVIKNFVINGLIYDDFQGIDETFTNINDDIITISKIENNSTINENSSNGEEEGEGGDENTLIKLNNSVIPIDLKNEVLFNGGVAHCIKEVYFPDDLVITTKDIISSLNNEEFIKIINFFGMDKIFEPTMNYSIILPSAKSLLMENISSSMSDLRFLEEFIKLHILPGEDSLNKLMNCEDEIPTLLNGTHLSCRELSSGDFMLQIKEGSDHEVRILRKGFTTGGGNEDSNSNSNLNSIKNGVFLIDRPISPNWLDNHDSIHLHLPILAVLIGVIIGMVVLFLVVSCCLVATVGVKSKKLNQDSNTDNNTDNTDNNNNNNSDMINVIVTDEIQSNHSSINKNGVISNKSVKSFHRGVGGVDSETVPLLDPNRRLLNTGYNNNNNNNNNQDQESAISRNTGDTIIDENIGQIKKYDGINDDDESESPNGLKFSDANYSTHSSTKPIAMQFPNDNTMSTF</sequence>
<dbReference type="Proteomes" id="UP001165101">
    <property type="component" value="Unassembled WGS sequence"/>
</dbReference>
<gene>
    <name evidence="1" type="ORF">Cboi01_000491400</name>
</gene>
<accession>A0ACB5U018</accession>
<evidence type="ECO:0000313" key="2">
    <source>
        <dbReference type="Proteomes" id="UP001165101"/>
    </source>
</evidence>
<proteinExistence type="predicted"/>
<organism evidence="1 2">
    <name type="scientific">Candida boidinii</name>
    <name type="common">Yeast</name>
    <dbReference type="NCBI Taxonomy" id="5477"/>
    <lineage>
        <taxon>Eukaryota</taxon>
        <taxon>Fungi</taxon>
        <taxon>Dikarya</taxon>
        <taxon>Ascomycota</taxon>
        <taxon>Saccharomycotina</taxon>
        <taxon>Pichiomycetes</taxon>
        <taxon>Pichiales</taxon>
        <taxon>Pichiaceae</taxon>
        <taxon>Ogataea</taxon>
        <taxon>Ogataea/Candida clade</taxon>
    </lineage>
</organism>
<name>A0ACB5U018_CANBO</name>
<protein>
    <submittedName>
        <fullName evidence="1">Unnamed protein product</fullName>
    </submittedName>
</protein>
<reference evidence="1" key="1">
    <citation type="submission" date="2023-04" db="EMBL/GenBank/DDBJ databases">
        <title>Candida boidinii NBRC 1967.</title>
        <authorList>
            <person name="Ichikawa N."/>
            <person name="Sato H."/>
            <person name="Tonouchi N."/>
        </authorList>
    </citation>
    <scope>NUCLEOTIDE SEQUENCE</scope>
    <source>
        <strain evidence="1">NBRC 1967</strain>
    </source>
</reference>
<evidence type="ECO:0000313" key="1">
    <source>
        <dbReference type="EMBL" id="GME98334.1"/>
    </source>
</evidence>